<reference evidence="2" key="1">
    <citation type="journal article" date="2015" name="Nature">
        <title>Complex archaea that bridge the gap between prokaryotes and eukaryotes.</title>
        <authorList>
            <person name="Spang A."/>
            <person name="Saw J.H."/>
            <person name="Jorgensen S.L."/>
            <person name="Zaremba-Niedzwiedzka K."/>
            <person name="Martijn J."/>
            <person name="Lind A.E."/>
            <person name="van Eijk R."/>
            <person name="Schleper C."/>
            <person name="Guy L."/>
            <person name="Ettema T.J."/>
        </authorList>
    </citation>
    <scope>NUCLEOTIDE SEQUENCE</scope>
</reference>
<feature type="compositionally biased region" description="Basic and acidic residues" evidence="1">
    <location>
        <begin position="177"/>
        <end position="203"/>
    </location>
</feature>
<feature type="compositionally biased region" description="Basic and acidic residues" evidence="1">
    <location>
        <begin position="57"/>
        <end position="69"/>
    </location>
</feature>
<dbReference type="AlphaFoldDB" id="A0A0F9P2B3"/>
<proteinExistence type="predicted"/>
<accession>A0A0F9P2B3</accession>
<comment type="caution">
    <text evidence="2">The sequence shown here is derived from an EMBL/GenBank/DDBJ whole genome shotgun (WGS) entry which is preliminary data.</text>
</comment>
<sequence>MTEAKNQPQEPKAEVPEKDGETPQPEVTPESEELGAEETPQEKPQEEVKPRTFTQEEWSKRESEKDKETNQLIQQLARISMQTEIDKAQRTEAEARSKDQKEVDDGAMTTSEASQREQARVQQTQAATTVAQQKQAMQQMAQQTEQYGRVLASQDFGKEYELTSDQITELLSDKDIKTPGDMKAKAADLALERERGKTKKATEKAPQFDQGQSGGSEVLTEDKKLKERYPSMHKK</sequence>
<name>A0A0F9P2B3_9ZZZZ</name>
<evidence type="ECO:0000256" key="1">
    <source>
        <dbReference type="SAM" id="MobiDB-lite"/>
    </source>
</evidence>
<feature type="region of interest" description="Disordered" evidence="1">
    <location>
        <begin position="1"/>
        <end position="125"/>
    </location>
</feature>
<dbReference type="EMBL" id="LAZR01003419">
    <property type="protein sequence ID" value="KKN18522.1"/>
    <property type="molecule type" value="Genomic_DNA"/>
</dbReference>
<evidence type="ECO:0000313" key="2">
    <source>
        <dbReference type="EMBL" id="KKN18522.1"/>
    </source>
</evidence>
<protein>
    <submittedName>
        <fullName evidence="2">Uncharacterized protein</fullName>
    </submittedName>
</protein>
<organism evidence="2">
    <name type="scientific">marine sediment metagenome</name>
    <dbReference type="NCBI Taxonomy" id="412755"/>
    <lineage>
        <taxon>unclassified sequences</taxon>
        <taxon>metagenomes</taxon>
        <taxon>ecological metagenomes</taxon>
    </lineage>
</organism>
<feature type="region of interest" description="Disordered" evidence="1">
    <location>
        <begin position="177"/>
        <end position="235"/>
    </location>
</feature>
<gene>
    <name evidence="2" type="ORF">LCGC14_0954950</name>
</gene>
<feature type="compositionally biased region" description="Basic and acidic residues" evidence="1">
    <location>
        <begin position="84"/>
        <end position="104"/>
    </location>
</feature>
<feature type="compositionally biased region" description="Basic and acidic residues" evidence="1">
    <location>
        <begin position="220"/>
        <end position="235"/>
    </location>
</feature>
<feature type="compositionally biased region" description="Basic and acidic residues" evidence="1">
    <location>
        <begin position="40"/>
        <end position="50"/>
    </location>
</feature>
<feature type="compositionally biased region" description="Basic and acidic residues" evidence="1">
    <location>
        <begin position="11"/>
        <end position="21"/>
    </location>
</feature>